<feature type="non-terminal residue" evidence="2">
    <location>
        <position position="38"/>
    </location>
</feature>
<dbReference type="AlphaFoldDB" id="A0A6J4MCZ8"/>
<feature type="region of interest" description="Disordered" evidence="1">
    <location>
        <begin position="1"/>
        <end position="38"/>
    </location>
</feature>
<organism evidence="2">
    <name type="scientific">uncultured Frankineae bacterium</name>
    <dbReference type="NCBI Taxonomy" id="437475"/>
    <lineage>
        <taxon>Bacteria</taxon>
        <taxon>Bacillati</taxon>
        <taxon>Actinomycetota</taxon>
        <taxon>Actinomycetes</taxon>
        <taxon>Frankiales</taxon>
        <taxon>environmental samples</taxon>
    </lineage>
</organism>
<protein>
    <submittedName>
        <fullName evidence="2">Uncharacterized protein</fullName>
    </submittedName>
</protein>
<feature type="non-terminal residue" evidence="2">
    <location>
        <position position="1"/>
    </location>
</feature>
<name>A0A6J4MCZ8_9ACTN</name>
<evidence type="ECO:0000313" key="2">
    <source>
        <dbReference type="EMBL" id="CAA9356315.1"/>
    </source>
</evidence>
<feature type="compositionally biased region" description="Low complexity" evidence="1">
    <location>
        <begin position="11"/>
        <end position="23"/>
    </location>
</feature>
<dbReference type="EMBL" id="CADCUB010000161">
    <property type="protein sequence ID" value="CAA9356315.1"/>
    <property type="molecule type" value="Genomic_DNA"/>
</dbReference>
<accession>A0A6J4MCZ8</accession>
<reference evidence="2" key="1">
    <citation type="submission" date="2020-02" db="EMBL/GenBank/DDBJ databases">
        <authorList>
            <person name="Meier V. D."/>
        </authorList>
    </citation>
    <scope>NUCLEOTIDE SEQUENCE</scope>
    <source>
        <strain evidence="2">AVDCRST_MAG07</strain>
    </source>
</reference>
<sequence>VAGRPARTGWARPAAGGPVPGRGARPRRRGARRLGGGL</sequence>
<gene>
    <name evidence="2" type="ORF">AVDCRST_MAG07-3388</name>
</gene>
<evidence type="ECO:0000256" key="1">
    <source>
        <dbReference type="SAM" id="MobiDB-lite"/>
    </source>
</evidence>
<proteinExistence type="predicted"/>